<feature type="signal peptide" evidence="10">
    <location>
        <begin position="1"/>
        <end position="22"/>
    </location>
</feature>
<dbReference type="InterPro" id="IPR004843">
    <property type="entry name" value="Calcineurin-like_PHP"/>
</dbReference>
<dbReference type="KEGG" id="bgt:106064537"/>
<feature type="binding site" evidence="7">
    <location>
        <position position="71"/>
    </location>
    <ligand>
        <name>Fe cation</name>
        <dbReference type="ChEBI" id="CHEBI:24875"/>
        <label>2</label>
    </ligand>
</feature>
<keyword evidence="5 6" id="KW-0378">Hydrolase</keyword>
<protein>
    <recommendedName>
        <fullName evidence="3 6">Tartrate-resistant acid phosphatase type 5</fullName>
        <ecNumber evidence="2 6">3.1.3.2</ecNumber>
    </recommendedName>
</protein>
<feature type="binding site" evidence="7">
    <location>
        <position position="239"/>
    </location>
    <ligand>
        <name>Fe cation</name>
        <dbReference type="ChEBI" id="CHEBI:24875"/>
        <label>2</label>
    </ligand>
</feature>
<dbReference type="FunFam" id="3.60.21.10:FF:000062">
    <property type="entry name" value="Tartrate-resistant acid phosphatase type 5"/>
    <property type="match status" value="1"/>
</dbReference>
<dbReference type="OrthoDB" id="411211at2759"/>
<dbReference type="STRING" id="6526.A0A2C9JHE3"/>
<evidence type="ECO:0000259" key="11">
    <source>
        <dbReference type="Pfam" id="PF00149"/>
    </source>
</evidence>
<evidence type="ECO:0000256" key="9">
    <source>
        <dbReference type="PIRSR" id="PIRSR000898-3"/>
    </source>
</evidence>
<dbReference type="InterPro" id="IPR029052">
    <property type="entry name" value="Metallo-depent_PP-like"/>
</dbReference>
<comment type="cofactor">
    <cofactor evidence="7">
        <name>Fe cation</name>
        <dbReference type="ChEBI" id="CHEBI:24875"/>
    </cofactor>
    <text evidence="7">Binds 2 iron ions per subunit.</text>
</comment>
<dbReference type="PIRSF" id="PIRSF000898">
    <property type="entry name" value="Acid_Ptase_5"/>
    <property type="match status" value="1"/>
</dbReference>
<feature type="binding site" evidence="7">
    <location>
        <position position="204"/>
    </location>
    <ligand>
        <name>Fe cation</name>
        <dbReference type="ChEBI" id="CHEBI:24875"/>
        <label>2</label>
    </ligand>
</feature>
<evidence type="ECO:0000256" key="4">
    <source>
        <dbReference type="ARBA" id="ARBA00022729"/>
    </source>
</evidence>
<dbReference type="RefSeq" id="XP_013078572.1">
    <property type="nucleotide sequence ID" value="XM_013223118.2"/>
</dbReference>
<dbReference type="InterPro" id="IPR051558">
    <property type="entry name" value="Metallophosphoesterase_PAP"/>
</dbReference>
<dbReference type="CDD" id="cd07378">
    <property type="entry name" value="MPP_ACP5"/>
    <property type="match status" value="1"/>
</dbReference>
<dbReference type="GO" id="GO:0046872">
    <property type="term" value="F:metal ion binding"/>
    <property type="evidence" value="ECO:0007669"/>
    <property type="project" value="UniProtKB-KW"/>
</dbReference>
<evidence type="ECO:0000256" key="7">
    <source>
        <dbReference type="PIRSR" id="PIRSR000898-1"/>
    </source>
</evidence>
<accession>A0A2C9JHE3</accession>
<evidence type="ECO:0000256" key="5">
    <source>
        <dbReference type="ARBA" id="ARBA00022801"/>
    </source>
</evidence>
<evidence type="ECO:0000313" key="15">
    <source>
        <dbReference type="RefSeq" id="XP_013078572.1"/>
    </source>
</evidence>
<dbReference type="Gene3D" id="3.60.21.10">
    <property type="match status" value="1"/>
</dbReference>
<name>A0A2C9JHE3_BIOGL</name>
<evidence type="ECO:0000313" key="13">
    <source>
        <dbReference type="Proteomes" id="UP000076420"/>
    </source>
</evidence>
<evidence type="ECO:0000256" key="8">
    <source>
        <dbReference type="PIRSR" id="PIRSR000898-2"/>
    </source>
</evidence>
<proteinExistence type="predicted"/>
<evidence type="ECO:0000256" key="1">
    <source>
        <dbReference type="ARBA" id="ARBA00000032"/>
    </source>
</evidence>
<dbReference type="EnsemblMetazoa" id="BGLB002515-RB">
    <property type="protein sequence ID" value="BGLB002515-PB"/>
    <property type="gene ID" value="BGLB002515"/>
</dbReference>
<feature type="binding site" evidence="7">
    <location>
        <position position="241"/>
    </location>
    <ligand>
        <name>Fe cation</name>
        <dbReference type="ChEBI" id="CHEBI:24875"/>
        <label>1</label>
    </ligand>
</feature>
<evidence type="ECO:0000313" key="14">
    <source>
        <dbReference type="Proteomes" id="UP001165740"/>
    </source>
</evidence>
<feature type="glycosylation site" description="N-linked (GlcNAc...) asparagine" evidence="9">
    <location>
        <position position="115"/>
    </location>
</feature>
<dbReference type="SUPFAM" id="SSF56300">
    <property type="entry name" value="Metallo-dependent phosphatases"/>
    <property type="match status" value="1"/>
</dbReference>
<dbReference type="GeneID" id="106064537"/>
<organism evidence="12 13">
    <name type="scientific">Biomphalaria glabrata</name>
    <name type="common">Bloodfluke planorb</name>
    <name type="synonym">Freshwater snail</name>
    <dbReference type="NCBI Taxonomy" id="6526"/>
    <lineage>
        <taxon>Eukaryota</taxon>
        <taxon>Metazoa</taxon>
        <taxon>Spiralia</taxon>
        <taxon>Lophotrochozoa</taxon>
        <taxon>Mollusca</taxon>
        <taxon>Gastropoda</taxon>
        <taxon>Heterobranchia</taxon>
        <taxon>Euthyneura</taxon>
        <taxon>Panpulmonata</taxon>
        <taxon>Hygrophila</taxon>
        <taxon>Lymnaeoidea</taxon>
        <taxon>Planorbidae</taxon>
        <taxon>Biomphalaria</taxon>
    </lineage>
</organism>
<dbReference type="Proteomes" id="UP001165740">
    <property type="component" value="Chromosome 5"/>
</dbReference>
<dbReference type="PANTHER" id="PTHR10161:SF14">
    <property type="entry name" value="TARTRATE-RESISTANT ACID PHOSPHATASE TYPE 5"/>
    <property type="match status" value="1"/>
</dbReference>
<dbReference type="Pfam" id="PF00149">
    <property type="entry name" value="Metallophos"/>
    <property type="match status" value="1"/>
</dbReference>
<feature type="binding site" evidence="7">
    <location>
        <position position="33"/>
    </location>
    <ligand>
        <name>Fe cation</name>
        <dbReference type="ChEBI" id="CHEBI:24875"/>
        <label>1</label>
    </ligand>
</feature>
<evidence type="ECO:0000256" key="2">
    <source>
        <dbReference type="ARBA" id="ARBA00012646"/>
    </source>
</evidence>
<dbReference type="GO" id="GO:0003993">
    <property type="term" value="F:acid phosphatase activity"/>
    <property type="evidence" value="ECO:0007669"/>
    <property type="project" value="UniProtKB-UniRule"/>
</dbReference>
<dbReference type="VEuPathDB" id="VectorBase:BGLB002515"/>
<evidence type="ECO:0000313" key="12">
    <source>
        <dbReference type="EnsemblMetazoa" id="BGLB002515-PB"/>
    </source>
</evidence>
<evidence type="ECO:0000256" key="10">
    <source>
        <dbReference type="SAM" id="SignalP"/>
    </source>
</evidence>
<evidence type="ECO:0000256" key="6">
    <source>
        <dbReference type="PIRNR" id="PIRNR000898"/>
    </source>
</evidence>
<dbReference type="InterPro" id="IPR024927">
    <property type="entry name" value="Acid_PPase"/>
</dbReference>
<feature type="binding site" evidence="7">
    <location>
        <position position="74"/>
    </location>
    <ligand>
        <name>Fe cation</name>
        <dbReference type="ChEBI" id="CHEBI:24875"/>
        <label>1</label>
    </ligand>
</feature>
<keyword evidence="6 7" id="KW-0408">Iron</keyword>
<dbReference type="Proteomes" id="UP000076420">
    <property type="component" value="Unassembled WGS sequence"/>
</dbReference>
<evidence type="ECO:0000256" key="3">
    <source>
        <dbReference type="ARBA" id="ARBA00015822"/>
    </source>
</evidence>
<keyword evidence="4 10" id="KW-0732">Signal</keyword>
<dbReference type="EC" id="3.1.3.2" evidence="2 6"/>
<dbReference type="GlyCosmos" id="A0A2C9JHE3">
    <property type="glycosylation" value="1 site, No reported glycans"/>
</dbReference>
<dbReference type="AlphaFoldDB" id="A0A2C9JHE3"/>
<keyword evidence="14" id="KW-1185">Reference proteome</keyword>
<comment type="catalytic activity">
    <reaction evidence="1 6">
        <text>a phosphate monoester + H2O = an alcohol + phosphate</text>
        <dbReference type="Rhea" id="RHEA:15017"/>
        <dbReference type="ChEBI" id="CHEBI:15377"/>
        <dbReference type="ChEBI" id="CHEBI:30879"/>
        <dbReference type="ChEBI" id="CHEBI:43474"/>
        <dbReference type="ChEBI" id="CHEBI:67140"/>
        <dbReference type="EC" id="3.1.3.2"/>
    </reaction>
</comment>
<keyword evidence="7" id="KW-0479">Metal-binding</keyword>
<keyword evidence="8" id="KW-1015">Disulfide bond</keyword>
<feature type="domain" description="Calcineurin-like phosphoesterase" evidence="11">
    <location>
        <begin position="27"/>
        <end position="242"/>
    </location>
</feature>
<sequence>MDDFKGGLLICLLFCFFTGSHAVESLRFFLIGDMGGVDTYPYSTYYERSTAAEMGKLADLYAPQFIVELGDNFYYDGVKNLEDIRFKATFENVYTAKSLQVPWYLIAGNHDHHGNVTAQILYSQYSSRWNFPNFFFYKEFPFNNGAQKVGIVFIDTILLCGITDDFLSTPPKGPGNKAAADDQWTFIQQALKSSSADYLFTAGHYPVYSIAEHGPTDCLVKQLDPMLDTYKANGHFSGHDHNLQHLQVQTKSGNNLDYYVSGMANFIDISTEHINSVPAGSLKFHYADFISKGGFLYAEATPSNMTLSFISAEGNRLYTNVLYPRKV</sequence>
<gene>
    <name evidence="12" type="primary">106064537</name>
    <name evidence="15" type="synonym">LOC106064537</name>
</gene>
<feature type="binding site" evidence="7">
    <location>
        <position position="109"/>
    </location>
    <ligand>
        <name>Fe cation</name>
        <dbReference type="ChEBI" id="CHEBI:24875"/>
        <label>2</label>
    </ligand>
</feature>
<dbReference type="OMA" id="GFCIHEL"/>
<feature type="disulfide bond" evidence="8">
    <location>
        <begin position="160"/>
        <end position="218"/>
    </location>
</feature>
<feature type="binding site" evidence="7">
    <location>
        <position position="71"/>
    </location>
    <ligand>
        <name>Fe cation</name>
        <dbReference type="ChEBI" id="CHEBI:24875"/>
        <label>1</label>
    </ligand>
</feature>
<dbReference type="PANTHER" id="PTHR10161">
    <property type="entry name" value="TARTRATE-RESISTANT ACID PHOSPHATASE TYPE 5"/>
    <property type="match status" value="1"/>
</dbReference>
<feature type="chain" id="PRO_5044573172" description="Tartrate-resistant acid phosphatase type 5" evidence="10">
    <location>
        <begin position="23"/>
        <end position="327"/>
    </location>
</feature>
<dbReference type="VEuPathDB" id="VectorBase:BGLAX_027293"/>
<reference evidence="12" key="1">
    <citation type="submission" date="2020-05" db="UniProtKB">
        <authorList>
            <consortium name="EnsemblMetazoa"/>
        </authorList>
    </citation>
    <scope>IDENTIFICATION</scope>
    <source>
        <strain evidence="12">BB02</strain>
    </source>
</reference>
<reference evidence="15" key="2">
    <citation type="submission" date="2025-04" db="UniProtKB">
        <authorList>
            <consortium name="RefSeq"/>
        </authorList>
    </citation>
    <scope>IDENTIFICATION</scope>
</reference>